<accession>D8TCS9</accession>
<evidence type="ECO:0000256" key="4">
    <source>
        <dbReference type="ARBA" id="ARBA00022490"/>
    </source>
</evidence>
<dbReference type="STRING" id="88036.D8TCS9"/>
<dbReference type="InterPro" id="IPR036322">
    <property type="entry name" value="WD40_repeat_dom_sf"/>
</dbReference>
<name>D8TCS9_SELML</name>
<dbReference type="PROSITE" id="PS50892">
    <property type="entry name" value="V_SNARE"/>
    <property type="match status" value="1"/>
</dbReference>
<evidence type="ECO:0000259" key="7">
    <source>
        <dbReference type="PROSITE" id="PS50892"/>
    </source>
</evidence>
<dbReference type="GO" id="GO:0045159">
    <property type="term" value="F:myosin II binding"/>
    <property type="evidence" value="ECO:0000318"/>
    <property type="project" value="GO_Central"/>
</dbReference>
<dbReference type="SUPFAM" id="SSF58038">
    <property type="entry name" value="SNARE fusion complex"/>
    <property type="match status" value="1"/>
</dbReference>
<dbReference type="OrthoDB" id="19944at2759"/>
<dbReference type="GO" id="GO:0006887">
    <property type="term" value="P:exocytosis"/>
    <property type="evidence" value="ECO:0000318"/>
    <property type="project" value="GO_Central"/>
</dbReference>
<keyword evidence="3" id="KW-0268">Exocytosis</keyword>
<dbReference type="HOGENOM" id="CLU_004480_1_0_1"/>
<dbReference type="Gene3D" id="1.20.5.110">
    <property type="match status" value="1"/>
</dbReference>
<dbReference type="SMART" id="SM00320">
    <property type="entry name" value="WD40"/>
    <property type="match status" value="5"/>
</dbReference>
<dbReference type="Proteomes" id="UP000001514">
    <property type="component" value="Unassembled WGS sequence"/>
</dbReference>
<gene>
    <name evidence="8" type="ORF">SELMODRAFT_449132</name>
</gene>
<feature type="compositionally biased region" description="Polar residues" evidence="6">
    <location>
        <begin position="1050"/>
        <end position="1062"/>
    </location>
</feature>
<evidence type="ECO:0000256" key="6">
    <source>
        <dbReference type="SAM" id="MobiDB-lite"/>
    </source>
</evidence>
<keyword evidence="4" id="KW-0963">Cytoplasm</keyword>
<dbReference type="GO" id="GO:0005737">
    <property type="term" value="C:cytoplasm"/>
    <property type="evidence" value="ECO:0000318"/>
    <property type="project" value="GO_Central"/>
</dbReference>
<dbReference type="GO" id="GO:0006893">
    <property type="term" value="P:Golgi to plasma membrane transport"/>
    <property type="evidence" value="ECO:0000318"/>
    <property type="project" value="GO_Central"/>
</dbReference>
<evidence type="ECO:0000313" key="9">
    <source>
        <dbReference type="Proteomes" id="UP000001514"/>
    </source>
</evidence>
<dbReference type="KEGG" id="smo:SELMODRAFT_449132"/>
<dbReference type="SUPFAM" id="SSF50978">
    <property type="entry name" value="WD40 repeat-like"/>
    <property type="match status" value="1"/>
</dbReference>
<feature type="compositionally biased region" description="Acidic residues" evidence="6">
    <location>
        <begin position="988"/>
        <end position="997"/>
    </location>
</feature>
<dbReference type="Gene3D" id="2.130.10.10">
    <property type="entry name" value="YVTN repeat-like/Quinoprotein amine dehydrogenase"/>
    <property type="match status" value="2"/>
</dbReference>
<comment type="similarity">
    <text evidence="2">Belongs to the WD repeat L(2)GL family.</text>
</comment>
<dbReference type="FunCoup" id="D8TCS9">
    <property type="interactions" value="2050"/>
</dbReference>
<dbReference type="GO" id="GO:0019905">
    <property type="term" value="F:syntaxin binding"/>
    <property type="evidence" value="ECO:0000318"/>
    <property type="project" value="GO_Central"/>
</dbReference>
<sequence length="1134" mass="122884">MFKRVIQQKSSGSGEASSPKSVNSLKPTHVDLRLTVHHGIPASASVLAYEPGQRLLAIASRDGRIKIFGREGVEVLFKSPANAPCKYLEFVNNEGRLIHVTTRNEIEVWDLSTKELVSSKTWEADISAFAVIQATAFMYVGDETGQVSVLHFNNEDRCFVQMQYTVPAHLTLSGLIDTDDSSAPSVVSILPQPDAVHSRVVIVYGNGVIVLWGLHEAQVLAIRGGTEDQQRKLSGGKSSGSDEEEKEPCCACWACPSGTLLACGYTDGDIWLWNIPVNPKGKAEKPDVSSSPVLKIILSSEEFRMPVVVMRWSTSVKSDKGPSGYLYVFGGQEMGMAEVVTVLPVTDPTCQMQLPLRGPFADVIILPSGPSIGNGAMLVLSSPGSLDVYEEANIYDSIKAEKPPAQPVPFQLPLTFSTVTCARLLAIPDQSIVASIILKIPRLMKGYVPPAFPSGMRWHVSGGNFSSTTVDRRSPPCLYITGHENGLINVWDASTPCLYFLASVNNRELVGSELASTCAIDFCPTVGLLAAGDEAGLVFVYTMQGESGEGTCHFISKNEPSTKREIEYSAGFQCFAVLNLHTAPIRSLTIRTDCRCIAIGDDNGLVTLFDIEACVVRFHGKCGSPSGIVSSCFISLPARDPKSFKQDTIVLVLLKDACIAAIDGSSGKTIGSGRPNNPSVAISLHVLDPSGSSVKSVSRAPSRKASKRSVVMAVIETDSSGSHIEPAEGNEEIEEDVKQDDDWTGSDNLVLLCSEDSLRVYSISSVLQGMRTTIRKERLEKPCCAASVFDSGIHGSGLLLLYDTGDIEIRSLPALEVIKLTSLSESLRWEFGSSPSFFRTFAVASNGRVTAVDADQEVLFMSVVADENDMRLPGSYPLLYDKDVATATEAAIKASVQAAKKKQSQIQDLFGGVMKELKHSLGNAVGGERTALELPKLFSKQVSPVASHGTSIVKRLKAAASSESSSNERHNDRNAERQTDSPDKETELDIDDIDLGDDDLKSPSPSPSEGSVKKGGVMRKLRSSFNKGKKKASIKGDEDEERNMLFEGGSTETKQSSKTPTMRTAEEIKAAYGHKRSAEASSAAAHARDRLMERQERLQNINRRTEEMQDNAENFASMAEELAKKMESRKWWEI</sequence>
<dbReference type="OMA" id="MCSDDYG"/>
<feature type="region of interest" description="Disordered" evidence="6">
    <location>
        <begin position="954"/>
        <end position="1093"/>
    </location>
</feature>
<feature type="compositionally biased region" description="Basic and acidic residues" evidence="6">
    <location>
        <begin position="966"/>
        <end position="987"/>
    </location>
</feature>
<evidence type="ECO:0000256" key="5">
    <source>
        <dbReference type="PROSITE-ProRule" id="PRU00290"/>
    </source>
</evidence>
<dbReference type="PANTHER" id="PTHR10241">
    <property type="entry name" value="LETHAL 2 GIANT LARVAE PROTEIN"/>
    <property type="match status" value="1"/>
</dbReference>
<evidence type="ECO:0000256" key="3">
    <source>
        <dbReference type="ARBA" id="ARBA00022483"/>
    </source>
</evidence>
<dbReference type="GO" id="GO:0005886">
    <property type="term" value="C:plasma membrane"/>
    <property type="evidence" value="ECO:0000318"/>
    <property type="project" value="GO_Central"/>
</dbReference>
<proteinExistence type="inferred from homology"/>
<dbReference type="InterPro" id="IPR001680">
    <property type="entry name" value="WD40_rpt"/>
</dbReference>
<feature type="domain" description="V-SNARE coiled-coil homology" evidence="7">
    <location>
        <begin position="1069"/>
        <end position="1133"/>
    </location>
</feature>
<reference evidence="8 9" key="1">
    <citation type="journal article" date="2011" name="Science">
        <title>The Selaginella genome identifies genetic changes associated with the evolution of vascular plants.</title>
        <authorList>
            <person name="Banks J.A."/>
            <person name="Nishiyama T."/>
            <person name="Hasebe M."/>
            <person name="Bowman J.L."/>
            <person name="Gribskov M."/>
            <person name="dePamphilis C."/>
            <person name="Albert V.A."/>
            <person name="Aono N."/>
            <person name="Aoyama T."/>
            <person name="Ambrose B.A."/>
            <person name="Ashton N.W."/>
            <person name="Axtell M.J."/>
            <person name="Barker E."/>
            <person name="Barker M.S."/>
            <person name="Bennetzen J.L."/>
            <person name="Bonawitz N.D."/>
            <person name="Chapple C."/>
            <person name="Cheng C."/>
            <person name="Correa L.G."/>
            <person name="Dacre M."/>
            <person name="DeBarry J."/>
            <person name="Dreyer I."/>
            <person name="Elias M."/>
            <person name="Engstrom E.M."/>
            <person name="Estelle M."/>
            <person name="Feng L."/>
            <person name="Finet C."/>
            <person name="Floyd S.K."/>
            <person name="Frommer W.B."/>
            <person name="Fujita T."/>
            <person name="Gramzow L."/>
            <person name="Gutensohn M."/>
            <person name="Harholt J."/>
            <person name="Hattori M."/>
            <person name="Heyl A."/>
            <person name="Hirai T."/>
            <person name="Hiwatashi Y."/>
            <person name="Ishikawa M."/>
            <person name="Iwata M."/>
            <person name="Karol K.G."/>
            <person name="Koehler B."/>
            <person name="Kolukisaoglu U."/>
            <person name="Kubo M."/>
            <person name="Kurata T."/>
            <person name="Lalonde S."/>
            <person name="Li K."/>
            <person name="Li Y."/>
            <person name="Litt A."/>
            <person name="Lyons E."/>
            <person name="Manning G."/>
            <person name="Maruyama T."/>
            <person name="Michael T.P."/>
            <person name="Mikami K."/>
            <person name="Miyazaki S."/>
            <person name="Morinaga S."/>
            <person name="Murata T."/>
            <person name="Mueller-Roeber B."/>
            <person name="Nelson D.R."/>
            <person name="Obara M."/>
            <person name="Oguri Y."/>
            <person name="Olmstead R.G."/>
            <person name="Onodera N."/>
            <person name="Petersen B.L."/>
            <person name="Pils B."/>
            <person name="Prigge M."/>
            <person name="Rensing S.A."/>
            <person name="Riano-Pachon D.M."/>
            <person name="Roberts A.W."/>
            <person name="Sato Y."/>
            <person name="Scheller H.V."/>
            <person name="Schulz B."/>
            <person name="Schulz C."/>
            <person name="Shakirov E.V."/>
            <person name="Shibagaki N."/>
            <person name="Shinohara N."/>
            <person name="Shippen D.E."/>
            <person name="Soerensen I."/>
            <person name="Sotooka R."/>
            <person name="Sugimoto N."/>
            <person name="Sugita M."/>
            <person name="Sumikawa N."/>
            <person name="Tanurdzic M."/>
            <person name="Theissen G."/>
            <person name="Ulvskov P."/>
            <person name="Wakazuki S."/>
            <person name="Weng J.K."/>
            <person name="Willats W.W."/>
            <person name="Wipf D."/>
            <person name="Wolf P.G."/>
            <person name="Yang L."/>
            <person name="Zimmer A.D."/>
            <person name="Zhu Q."/>
            <person name="Mitros T."/>
            <person name="Hellsten U."/>
            <person name="Loque D."/>
            <person name="Otillar R."/>
            <person name="Salamov A."/>
            <person name="Schmutz J."/>
            <person name="Shapiro H."/>
            <person name="Lindquist E."/>
            <person name="Lucas S."/>
            <person name="Rokhsar D."/>
            <person name="Grigoriev I.V."/>
        </authorList>
    </citation>
    <scope>NUCLEOTIDE SEQUENCE [LARGE SCALE GENOMIC DNA]</scope>
</reference>
<protein>
    <recommendedName>
        <fullName evidence="7">V-SNARE coiled-coil homology domain-containing protein</fullName>
    </recommendedName>
</protein>
<organism evidence="9">
    <name type="scientific">Selaginella moellendorffii</name>
    <name type="common">Spikemoss</name>
    <dbReference type="NCBI Taxonomy" id="88036"/>
    <lineage>
        <taxon>Eukaryota</taxon>
        <taxon>Viridiplantae</taxon>
        <taxon>Streptophyta</taxon>
        <taxon>Embryophyta</taxon>
        <taxon>Tracheophyta</taxon>
        <taxon>Lycopodiopsida</taxon>
        <taxon>Selaginellales</taxon>
        <taxon>Selaginellaceae</taxon>
        <taxon>Selaginella</taxon>
    </lineage>
</organism>
<dbReference type="Gramene" id="EFJ05587">
    <property type="protein sequence ID" value="EFJ05587"/>
    <property type="gene ID" value="SELMODRAFT_449132"/>
</dbReference>
<keyword evidence="9" id="KW-1185">Reference proteome</keyword>
<dbReference type="EMBL" id="GL377719">
    <property type="protein sequence ID" value="EFJ05587.1"/>
    <property type="molecule type" value="Genomic_DNA"/>
</dbReference>
<dbReference type="SUPFAM" id="SSF69322">
    <property type="entry name" value="Tricorn protease domain 2"/>
    <property type="match status" value="1"/>
</dbReference>
<dbReference type="InterPro" id="IPR015943">
    <property type="entry name" value="WD40/YVTN_repeat-like_dom_sf"/>
</dbReference>
<dbReference type="eggNOG" id="KOG1983">
    <property type="taxonomic scope" value="Eukaryota"/>
</dbReference>
<keyword evidence="5" id="KW-0175">Coiled coil</keyword>
<comment type="subcellular location">
    <subcellularLocation>
        <location evidence="1">Cytoplasm</location>
    </subcellularLocation>
</comment>
<dbReference type="PANTHER" id="PTHR10241:SF25">
    <property type="entry name" value="TOMOSYN, ISOFORM C"/>
    <property type="match status" value="1"/>
</dbReference>
<feature type="compositionally biased region" description="Basic residues" evidence="6">
    <location>
        <begin position="1016"/>
        <end position="1033"/>
    </location>
</feature>
<evidence type="ECO:0000313" key="8">
    <source>
        <dbReference type="EMBL" id="EFJ05587.1"/>
    </source>
</evidence>
<dbReference type="InterPro" id="IPR042855">
    <property type="entry name" value="V_SNARE_CC"/>
</dbReference>
<dbReference type="AlphaFoldDB" id="D8TCS9"/>
<dbReference type="GO" id="GO:0005096">
    <property type="term" value="F:GTPase activator activity"/>
    <property type="evidence" value="ECO:0000318"/>
    <property type="project" value="GO_Central"/>
</dbReference>
<feature type="region of interest" description="Disordered" evidence="6">
    <location>
        <begin position="1"/>
        <end position="24"/>
    </location>
</feature>
<dbReference type="CDD" id="cd15873">
    <property type="entry name" value="R-SNARE_STXBP5_6"/>
    <property type="match status" value="1"/>
</dbReference>
<dbReference type="InParanoid" id="D8TCS9"/>
<feature type="compositionally biased region" description="Low complexity" evidence="6">
    <location>
        <begin position="9"/>
        <end position="21"/>
    </location>
</feature>
<evidence type="ECO:0000256" key="1">
    <source>
        <dbReference type="ARBA" id="ARBA00004496"/>
    </source>
</evidence>
<evidence type="ECO:0000256" key="2">
    <source>
        <dbReference type="ARBA" id="ARBA00008070"/>
    </source>
</evidence>